<evidence type="ECO:0008006" key="3">
    <source>
        <dbReference type="Google" id="ProtNLM"/>
    </source>
</evidence>
<organism evidence="1 2">
    <name type="scientific">Candidatus Daviesbacteria bacterium RIFCSPLOWO2_01_FULL_40_24</name>
    <dbReference type="NCBI Taxonomy" id="1797787"/>
    <lineage>
        <taxon>Bacteria</taxon>
        <taxon>Candidatus Daviesiibacteriota</taxon>
    </lineage>
</organism>
<proteinExistence type="predicted"/>
<accession>A0A1F5MJJ2</accession>
<evidence type="ECO:0000313" key="2">
    <source>
        <dbReference type="Proteomes" id="UP000178017"/>
    </source>
</evidence>
<gene>
    <name evidence="1" type="ORF">A3B49_01110</name>
</gene>
<protein>
    <recommendedName>
        <fullName evidence="3">HD domain-containing protein</fullName>
    </recommendedName>
</protein>
<evidence type="ECO:0000313" key="1">
    <source>
        <dbReference type="EMBL" id="OGE65470.1"/>
    </source>
</evidence>
<reference evidence="1 2" key="1">
    <citation type="journal article" date="2016" name="Nat. Commun.">
        <title>Thousands of microbial genomes shed light on interconnected biogeochemical processes in an aquifer system.</title>
        <authorList>
            <person name="Anantharaman K."/>
            <person name="Brown C.T."/>
            <person name="Hug L.A."/>
            <person name="Sharon I."/>
            <person name="Castelle C.J."/>
            <person name="Probst A.J."/>
            <person name="Thomas B.C."/>
            <person name="Singh A."/>
            <person name="Wilkins M.J."/>
            <person name="Karaoz U."/>
            <person name="Brodie E.L."/>
            <person name="Williams K.H."/>
            <person name="Hubbard S.S."/>
            <person name="Banfield J.F."/>
        </authorList>
    </citation>
    <scope>NUCLEOTIDE SEQUENCE [LARGE SCALE GENOMIC DNA]</scope>
</reference>
<name>A0A1F5MJJ2_9BACT</name>
<comment type="caution">
    <text evidence="1">The sequence shown here is derived from an EMBL/GenBank/DDBJ whole genome shotgun (WGS) entry which is preliminary data.</text>
</comment>
<dbReference type="Proteomes" id="UP000178017">
    <property type="component" value="Unassembled WGS sequence"/>
</dbReference>
<dbReference type="EMBL" id="MFDO01000018">
    <property type="protein sequence ID" value="OGE65470.1"/>
    <property type="molecule type" value="Genomic_DNA"/>
</dbReference>
<dbReference type="AlphaFoldDB" id="A0A1F5MJJ2"/>
<sequence length="295" mass="33180">MSRESASVRQVSQIGSNMGFESSGMLRFLSQNPRVSQIMNAYSFAFIDRSGDWKFPTTVLPEDEKTDPELANQAFRGRVARHTTAVGMTMNMILTELESSSDVGLDSDTIRLATEVMVLHDIGKLEEILLRQPLGSSGKAYDLAEDHVTDLLLKAGYPPEFVQLPGSIGHNGARDFVTAPLLWPLIRQAAYLSDELLQETVIQPDITAKSRRLQTDTRYADLNNSGFPERSYLPQFTNPDQTLRPKYKIQEEATIQMAINLSDKFMIEWSDLGRFLIQTAVEREIYRAELLSSPN</sequence>